<evidence type="ECO:0000313" key="1">
    <source>
        <dbReference type="EMBL" id="KAJ8720918.1"/>
    </source>
</evidence>
<sequence>MNQCSLFILTLLCVSVKDISGSWEEWWTYDGISGPGFWGLINPQWSMCNKGRRQSPVNIEPDKLLFDPWLRDIQFDKHKVSGILQNTGQSLVFRVEKDSKHQVNISGGPLSYRYQFEEIYFHYGMEDNRGSEHQIDHHTFPGEIQLYGFNKELYHNMSEAQHKSQGIVGISLMVQVGDPENTDFRLITNAFNKVTYRGSSFPIKHLPLSSLLPKTQQYLTYEGSTTHPGCWETAVWIIFNKPIYISKQEMYALRQLMQGSQLTPKAPLGNNARPVQPLHHRTVRTNINFNKQGLQGSNNCPDMYRNMHYTARYHRNRRFKKSVACKRHDRPKKSIEGSDDLVTIDISAPIKKNEKIKTTTTTSLPPTTISLNDTDTTTETSNPMAKGAQSAVQKR</sequence>
<dbReference type="Proteomes" id="UP001231649">
    <property type="component" value="Chromosome 19"/>
</dbReference>
<evidence type="ECO:0000313" key="2">
    <source>
        <dbReference type="Proteomes" id="UP001231649"/>
    </source>
</evidence>
<organism evidence="1 2">
    <name type="scientific">Mythimna loreyi</name>
    <dbReference type="NCBI Taxonomy" id="667449"/>
    <lineage>
        <taxon>Eukaryota</taxon>
        <taxon>Metazoa</taxon>
        <taxon>Ecdysozoa</taxon>
        <taxon>Arthropoda</taxon>
        <taxon>Hexapoda</taxon>
        <taxon>Insecta</taxon>
        <taxon>Pterygota</taxon>
        <taxon>Neoptera</taxon>
        <taxon>Endopterygota</taxon>
        <taxon>Lepidoptera</taxon>
        <taxon>Glossata</taxon>
        <taxon>Ditrysia</taxon>
        <taxon>Noctuoidea</taxon>
        <taxon>Noctuidae</taxon>
        <taxon>Noctuinae</taxon>
        <taxon>Hadenini</taxon>
        <taxon>Mythimna</taxon>
    </lineage>
</organism>
<gene>
    <name evidence="1" type="ORF">PYW08_006383</name>
</gene>
<accession>A0ACC2QSM3</accession>
<comment type="caution">
    <text evidence="1">The sequence shown here is derived from an EMBL/GenBank/DDBJ whole genome shotgun (WGS) entry which is preliminary data.</text>
</comment>
<reference evidence="1" key="1">
    <citation type="submission" date="2023-03" db="EMBL/GenBank/DDBJ databases">
        <title>Chromosome-level genomes of two armyworms, Mythimna separata and Mythimna loreyi, provide insights into the biosynthesis and reception of sex pheromones.</title>
        <authorList>
            <person name="Zhao H."/>
        </authorList>
    </citation>
    <scope>NUCLEOTIDE SEQUENCE</scope>
    <source>
        <strain evidence="1">BeijingLab</strain>
    </source>
</reference>
<protein>
    <submittedName>
        <fullName evidence="1">Uncharacterized protein</fullName>
    </submittedName>
</protein>
<proteinExistence type="predicted"/>
<keyword evidence="2" id="KW-1185">Reference proteome</keyword>
<name>A0ACC2QSM3_9NEOP</name>
<dbReference type="EMBL" id="CM056795">
    <property type="protein sequence ID" value="KAJ8720918.1"/>
    <property type="molecule type" value="Genomic_DNA"/>
</dbReference>